<dbReference type="AlphaFoldDB" id="A0A3M7SUC9"/>
<comment type="caution">
    <text evidence="1">The sequence shown here is derived from an EMBL/GenBank/DDBJ whole genome shotgun (WGS) entry which is preliminary data.</text>
</comment>
<reference evidence="1 2" key="1">
    <citation type="journal article" date="2018" name="Sci. Rep.">
        <title>Genomic signatures of local adaptation to the degree of environmental predictability in rotifers.</title>
        <authorList>
            <person name="Franch-Gras L."/>
            <person name="Hahn C."/>
            <person name="Garcia-Roger E.M."/>
            <person name="Carmona M.J."/>
            <person name="Serra M."/>
            <person name="Gomez A."/>
        </authorList>
    </citation>
    <scope>NUCLEOTIDE SEQUENCE [LARGE SCALE GENOMIC DNA]</scope>
    <source>
        <strain evidence="1">HYR1</strain>
    </source>
</reference>
<evidence type="ECO:0000313" key="1">
    <source>
        <dbReference type="EMBL" id="RNA39309.1"/>
    </source>
</evidence>
<gene>
    <name evidence="1" type="ORF">BpHYR1_031003</name>
</gene>
<protein>
    <submittedName>
        <fullName evidence="1">Uncharacterized protein</fullName>
    </submittedName>
</protein>
<proteinExistence type="predicted"/>
<dbReference type="Proteomes" id="UP000276133">
    <property type="component" value="Unassembled WGS sequence"/>
</dbReference>
<accession>A0A3M7SUC9</accession>
<evidence type="ECO:0000313" key="2">
    <source>
        <dbReference type="Proteomes" id="UP000276133"/>
    </source>
</evidence>
<organism evidence="1 2">
    <name type="scientific">Brachionus plicatilis</name>
    <name type="common">Marine rotifer</name>
    <name type="synonym">Brachionus muelleri</name>
    <dbReference type="NCBI Taxonomy" id="10195"/>
    <lineage>
        <taxon>Eukaryota</taxon>
        <taxon>Metazoa</taxon>
        <taxon>Spiralia</taxon>
        <taxon>Gnathifera</taxon>
        <taxon>Rotifera</taxon>
        <taxon>Eurotatoria</taxon>
        <taxon>Monogononta</taxon>
        <taxon>Pseudotrocha</taxon>
        <taxon>Ploima</taxon>
        <taxon>Brachionidae</taxon>
        <taxon>Brachionus</taxon>
    </lineage>
</organism>
<sequence length="88" mass="10549">MIINIIKPYISLNKNQVLDIYIEFNNKILLCFPFNFKPLLIKKILILKCFEKNSEIPKLFILNNGRSFWSVVLISKMRFKRLVREMIS</sequence>
<name>A0A3M7SUC9_BRAPC</name>
<dbReference type="EMBL" id="REGN01000762">
    <property type="protein sequence ID" value="RNA39309.1"/>
    <property type="molecule type" value="Genomic_DNA"/>
</dbReference>
<keyword evidence="2" id="KW-1185">Reference proteome</keyword>